<sequence length="287" mass="31733">MVEGPVGHDSMDWPSLVFDPDFMAGLERMAAKRFVQPVLAEEACTAMLEALSDNDWAALQSFSGKSQPSTYAYAVAGRAMEDFARRKFGRPRPPQWLQAMGQAWVQVWRMLCLERQWPETILGRLARDYRESLIANAIREIKQRIPRCGEPGFSECCVTELGLDTLPDDNGASLDAGFLAAQREQALTVLSTLLNVNPADANRRSCPSNEEEALANLVADLALSEDDRLLLSLHYEDGLASRRIAELTGSSPATVQRRLQGLRRQLQAALSEMGLGDNGEATFEFGQ</sequence>
<dbReference type="NCBIfam" id="TIGR02937">
    <property type="entry name" value="sigma70-ECF"/>
    <property type="match status" value="1"/>
</dbReference>
<accession>A0A095SIX7</accession>
<dbReference type="AlphaFoldDB" id="A0A095SIX7"/>
<dbReference type="GO" id="GO:0016987">
    <property type="term" value="F:sigma factor activity"/>
    <property type="evidence" value="ECO:0007669"/>
    <property type="project" value="InterPro"/>
</dbReference>
<dbReference type="eggNOG" id="COG0568">
    <property type="taxonomic scope" value="Bacteria"/>
</dbReference>
<dbReference type="Gene3D" id="1.10.10.10">
    <property type="entry name" value="Winged helix-like DNA-binding domain superfamily/Winged helix DNA-binding domain"/>
    <property type="match status" value="1"/>
</dbReference>
<comment type="caution">
    <text evidence="2">The sequence shown here is derived from an EMBL/GenBank/DDBJ whole genome shotgun (WGS) entry which is preliminary data.</text>
</comment>
<dbReference type="GO" id="GO:0003677">
    <property type="term" value="F:DNA binding"/>
    <property type="evidence" value="ECO:0007669"/>
    <property type="project" value="InterPro"/>
</dbReference>
<protein>
    <recommendedName>
        <fullName evidence="1">RNA polymerase sigma factor 70 region 4 type 2 domain-containing protein</fullName>
    </recommendedName>
</protein>
<name>A0A095SIX7_9GAMM</name>
<dbReference type="InterPro" id="IPR013249">
    <property type="entry name" value="RNA_pol_sigma70_r4_t2"/>
</dbReference>
<dbReference type="Pfam" id="PF08281">
    <property type="entry name" value="Sigma70_r4_2"/>
    <property type="match status" value="1"/>
</dbReference>
<dbReference type="Proteomes" id="UP000029444">
    <property type="component" value="Unassembled WGS sequence"/>
</dbReference>
<dbReference type="EMBL" id="ARXV01000008">
    <property type="protein sequence ID" value="KGD64537.1"/>
    <property type="molecule type" value="Genomic_DNA"/>
</dbReference>
<evidence type="ECO:0000313" key="2">
    <source>
        <dbReference type="EMBL" id="KGD64537.1"/>
    </source>
</evidence>
<dbReference type="RefSeq" id="WP_035233121.1">
    <property type="nucleotide sequence ID" value="NZ_ARXV01000008.1"/>
</dbReference>
<dbReference type="PATRIC" id="fig|1177154.3.peg.2333"/>
<dbReference type="SUPFAM" id="SSF88659">
    <property type="entry name" value="Sigma3 and sigma4 domains of RNA polymerase sigma factors"/>
    <property type="match status" value="1"/>
</dbReference>
<proteinExistence type="predicted"/>
<dbReference type="OrthoDB" id="6078322at2"/>
<dbReference type="InterPro" id="IPR013324">
    <property type="entry name" value="RNA_pol_sigma_r3/r4-like"/>
</dbReference>
<dbReference type="InterPro" id="IPR036388">
    <property type="entry name" value="WH-like_DNA-bd_sf"/>
</dbReference>
<dbReference type="GO" id="GO:0006352">
    <property type="term" value="P:DNA-templated transcription initiation"/>
    <property type="evidence" value="ECO:0007669"/>
    <property type="project" value="InterPro"/>
</dbReference>
<feature type="domain" description="RNA polymerase sigma factor 70 region 4 type 2" evidence="1">
    <location>
        <begin position="222"/>
        <end position="265"/>
    </location>
</feature>
<keyword evidence="3" id="KW-1185">Reference proteome</keyword>
<organism evidence="2 3">
    <name type="scientific">Alcanivorax nanhaiticus</name>
    <dbReference type="NCBI Taxonomy" id="1177154"/>
    <lineage>
        <taxon>Bacteria</taxon>
        <taxon>Pseudomonadati</taxon>
        <taxon>Pseudomonadota</taxon>
        <taxon>Gammaproteobacteria</taxon>
        <taxon>Oceanospirillales</taxon>
        <taxon>Alcanivoracaceae</taxon>
        <taxon>Alcanivorax</taxon>
    </lineage>
</organism>
<dbReference type="InterPro" id="IPR014284">
    <property type="entry name" value="RNA_pol_sigma-70_dom"/>
</dbReference>
<dbReference type="STRING" id="1177154.Y5S_02292"/>
<gene>
    <name evidence="2" type="ORF">Y5S_02292</name>
</gene>
<reference evidence="2 3" key="1">
    <citation type="submission" date="2012-09" db="EMBL/GenBank/DDBJ databases">
        <title>Genome Sequence of alkane-degrading Bacterium Alcanivorax sp. 19-m-6.</title>
        <authorList>
            <person name="Lai Q."/>
            <person name="Shao Z."/>
        </authorList>
    </citation>
    <scope>NUCLEOTIDE SEQUENCE [LARGE SCALE GENOMIC DNA]</scope>
    <source>
        <strain evidence="2 3">19-m-6</strain>
    </source>
</reference>
<evidence type="ECO:0000259" key="1">
    <source>
        <dbReference type="Pfam" id="PF08281"/>
    </source>
</evidence>
<evidence type="ECO:0000313" key="3">
    <source>
        <dbReference type="Proteomes" id="UP000029444"/>
    </source>
</evidence>